<dbReference type="Proteomes" id="UP000026960">
    <property type="component" value="Chromosome 12"/>
</dbReference>
<dbReference type="HOGENOM" id="CLU_1698192_0_0_1"/>
<organism evidence="1">
    <name type="scientific">Oryza barthii</name>
    <dbReference type="NCBI Taxonomy" id="65489"/>
    <lineage>
        <taxon>Eukaryota</taxon>
        <taxon>Viridiplantae</taxon>
        <taxon>Streptophyta</taxon>
        <taxon>Embryophyta</taxon>
        <taxon>Tracheophyta</taxon>
        <taxon>Spermatophyta</taxon>
        <taxon>Magnoliopsida</taxon>
        <taxon>Liliopsida</taxon>
        <taxon>Poales</taxon>
        <taxon>Poaceae</taxon>
        <taxon>BOP clade</taxon>
        <taxon>Oryzoideae</taxon>
        <taxon>Oryzeae</taxon>
        <taxon>Oryzinae</taxon>
        <taxon>Oryza</taxon>
    </lineage>
</organism>
<dbReference type="Gramene" id="OBART12G13960.1">
    <property type="protein sequence ID" value="OBART12G13960.1"/>
    <property type="gene ID" value="OBART12G13960"/>
</dbReference>
<dbReference type="PaxDb" id="65489-OBART12G13960.1"/>
<evidence type="ECO:0000313" key="1">
    <source>
        <dbReference type="EnsemblPlants" id="OBART12G13960.1"/>
    </source>
</evidence>
<proteinExistence type="predicted"/>
<evidence type="ECO:0000313" key="2">
    <source>
        <dbReference type="Proteomes" id="UP000026960"/>
    </source>
</evidence>
<dbReference type="AlphaFoldDB" id="A0A0D3HV46"/>
<keyword evidence="2" id="KW-1185">Reference proteome</keyword>
<protein>
    <submittedName>
        <fullName evidence="1">Uncharacterized protein</fullName>
    </submittedName>
</protein>
<reference evidence="1" key="2">
    <citation type="submission" date="2015-03" db="UniProtKB">
        <authorList>
            <consortium name="EnsemblPlants"/>
        </authorList>
    </citation>
    <scope>IDENTIFICATION</scope>
</reference>
<accession>A0A0D3HV46</accession>
<name>A0A0D3HV46_9ORYZ</name>
<reference evidence="1" key="1">
    <citation type="journal article" date="2009" name="Rice">
        <title>De Novo Next Generation Sequencing of Plant Genomes.</title>
        <authorList>
            <person name="Rounsley S."/>
            <person name="Marri P.R."/>
            <person name="Yu Y."/>
            <person name="He R."/>
            <person name="Sisneros N."/>
            <person name="Goicoechea J.L."/>
            <person name="Lee S.J."/>
            <person name="Angelova A."/>
            <person name="Kudrna D."/>
            <person name="Luo M."/>
            <person name="Affourtit J."/>
            <person name="Desany B."/>
            <person name="Knight J."/>
            <person name="Niazi F."/>
            <person name="Egholm M."/>
            <person name="Wing R.A."/>
        </authorList>
    </citation>
    <scope>NUCLEOTIDE SEQUENCE [LARGE SCALE GENOMIC DNA]</scope>
    <source>
        <strain evidence="1">cv. IRGC 105608</strain>
    </source>
</reference>
<sequence>MTRHDFWLHNWPSRKLAQIASQNPTPEPLPLLFSSLPLRRRLALLSSPPHFSLSAGLVAGSHPSHATARPHPHPFTRPASAALHVLVHPLCGFVRHCLAVQQGSQSSSSWALRPVAIASSQSAHNVVTRPIQLEVATGAVHPLSSRRDTTFFRLY</sequence>
<dbReference type="EnsemblPlants" id="OBART12G13960.1">
    <property type="protein sequence ID" value="OBART12G13960.1"/>
    <property type="gene ID" value="OBART12G13960"/>
</dbReference>